<dbReference type="EMBL" id="LLXI01000591">
    <property type="protein sequence ID" value="PKY47976.1"/>
    <property type="molecule type" value="Genomic_DNA"/>
</dbReference>
<comment type="caution">
    <text evidence="1">The sequence shown here is derived from an EMBL/GenBank/DDBJ whole genome shotgun (WGS) entry which is preliminary data.</text>
</comment>
<gene>
    <name evidence="1" type="ORF">RhiirA4_404029</name>
</gene>
<evidence type="ECO:0000313" key="1">
    <source>
        <dbReference type="EMBL" id="PKY47976.1"/>
    </source>
</evidence>
<dbReference type="Proteomes" id="UP000234323">
    <property type="component" value="Unassembled WGS sequence"/>
</dbReference>
<sequence length="56" mass="6527">MDSLCIEIENEINEIINNKGLLVAEKNADPDPHIYSFWNDEVTRAQKMEEDSLYLD</sequence>
<proteinExistence type="predicted"/>
<name>A0A2I1GMV3_9GLOM</name>
<feature type="non-terminal residue" evidence="1">
    <location>
        <position position="56"/>
    </location>
</feature>
<organism evidence="1 2">
    <name type="scientific">Rhizophagus irregularis</name>
    <dbReference type="NCBI Taxonomy" id="588596"/>
    <lineage>
        <taxon>Eukaryota</taxon>
        <taxon>Fungi</taxon>
        <taxon>Fungi incertae sedis</taxon>
        <taxon>Mucoromycota</taxon>
        <taxon>Glomeromycotina</taxon>
        <taxon>Glomeromycetes</taxon>
        <taxon>Glomerales</taxon>
        <taxon>Glomeraceae</taxon>
        <taxon>Rhizophagus</taxon>
    </lineage>
</organism>
<evidence type="ECO:0000313" key="2">
    <source>
        <dbReference type="Proteomes" id="UP000234323"/>
    </source>
</evidence>
<accession>A0A2I1GMV3</accession>
<protein>
    <submittedName>
        <fullName evidence="1">Uncharacterized protein</fullName>
    </submittedName>
</protein>
<reference evidence="1 2" key="1">
    <citation type="submission" date="2015-10" db="EMBL/GenBank/DDBJ databases">
        <title>Genome analyses suggest a sexual origin of heterokaryosis in a supposedly ancient asexual fungus.</title>
        <authorList>
            <person name="Ropars J."/>
            <person name="Sedzielewska K."/>
            <person name="Noel J."/>
            <person name="Charron P."/>
            <person name="Farinelli L."/>
            <person name="Marton T."/>
            <person name="Kruger M."/>
            <person name="Pelin A."/>
            <person name="Brachmann A."/>
            <person name="Corradi N."/>
        </authorList>
    </citation>
    <scope>NUCLEOTIDE SEQUENCE [LARGE SCALE GENOMIC DNA]</scope>
    <source>
        <strain evidence="1 2">A4</strain>
    </source>
</reference>
<keyword evidence="2" id="KW-1185">Reference proteome</keyword>
<dbReference type="AlphaFoldDB" id="A0A2I1GMV3"/>